<organism evidence="3 5">
    <name type="scientific">Lates japonicus</name>
    <name type="common">Japanese lates</name>
    <dbReference type="NCBI Taxonomy" id="270547"/>
    <lineage>
        <taxon>Eukaryota</taxon>
        <taxon>Metazoa</taxon>
        <taxon>Chordata</taxon>
        <taxon>Craniata</taxon>
        <taxon>Vertebrata</taxon>
        <taxon>Euteleostomi</taxon>
        <taxon>Actinopterygii</taxon>
        <taxon>Neopterygii</taxon>
        <taxon>Teleostei</taxon>
        <taxon>Neoteleostei</taxon>
        <taxon>Acanthomorphata</taxon>
        <taxon>Carangaria</taxon>
        <taxon>Carangaria incertae sedis</taxon>
        <taxon>Centropomidae</taxon>
        <taxon>Lates</taxon>
    </lineage>
</organism>
<evidence type="ECO:0000313" key="3">
    <source>
        <dbReference type="EMBL" id="GLD71448.1"/>
    </source>
</evidence>
<reference evidence="3" key="1">
    <citation type="submission" date="2022-08" db="EMBL/GenBank/DDBJ databases">
        <title>Genome sequencing of akame (Lates japonicus).</title>
        <authorList>
            <person name="Hashiguchi Y."/>
            <person name="Takahashi H."/>
        </authorList>
    </citation>
    <scope>NUCLEOTIDE SEQUENCE</scope>
    <source>
        <strain evidence="3">Kochi</strain>
    </source>
</reference>
<evidence type="ECO:0000313" key="5">
    <source>
        <dbReference type="Proteomes" id="UP001279410"/>
    </source>
</evidence>
<accession>A0AAD3RJG6</accession>
<comment type="caution">
    <text evidence="3">The sequence shown here is derived from an EMBL/GenBank/DDBJ whole genome shotgun (WGS) entry which is preliminary data.</text>
</comment>
<protein>
    <submittedName>
        <fullName evidence="3">Gastrula zinc finger protein XlCGF26.1-like isoform X2</fullName>
    </submittedName>
</protein>
<evidence type="ECO:0000313" key="4">
    <source>
        <dbReference type="EMBL" id="GLD72877.1"/>
    </source>
</evidence>
<proteinExistence type="predicted"/>
<evidence type="ECO:0000313" key="2">
    <source>
        <dbReference type="EMBL" id="GLD59535.1"/>
    </source>
</evidence>
<feature type="transmembrane region" description="Helical" evidence="1">
    <location>
        <begin position="91"/>
        <end position="113"/>
    </location>
</feature>
<keyword evidence="5" id="KW-1185">Reference proteome</keyword>
<dbReference type="EMBL" id="BRZM01001279">
    <property type="protein sequence ID" value="GLD72877.1"/>
    <property type="molecule type" value="Genomic_DNA"/>
</dbReference>
<evidence type="ECO:0000256" key="1">
    <source>
        <dbReference type="SAM" id="Phobius"/>
    </source>
</evidence>
<keyword evidence="1" id="KW-1133">Transmembrane helix</keyword>
<dbReference type="EMBL" id="BRZM01000037">
    <property type="protein sequence ID" value="GLD59535.1"/>
    <property type="molecule type" value="Genomic_DNA"/>
</dbReference>
<keyword evidence="1" id="KW-0812">Transmembrane</keyword>
<name>A0AAD3RJG6_LATJO</name>
<dbReference type="AlphaFoldDB" id="A0AAD3RJG6"/>
<dbReference type="EMBL" id="BRZM01000600">
    <property type="protein sequence ID" value="GLD71448.1"/>
    <property type="molecule type" value="Genomic_DNA"/>
</dbReference>
<sequence length="123" mass="13652">MSKVQRLRAFVNQRLTAAAEEILGLFESTIAEYEEEIVRQRRLLQEAGRTEILNNTAANVKTFTVIKEVPPVQEQEEPEPEEIEDGLSDGAIAGIVIGVLLALALAIGLIMYCRQKVPVESPY</sequence>
<gene>
    <name evidence="2" type="ORF">AKAME5_001153000</name>
    <name evidence="3" type="ORF">AKAME5_002277000</name>
    <name evidence="4" type="ORF">AKAME5_002420200</name>
</gene>
<dbReference type="Proteomes" id="UP001279410">
    <property type="component" value="Unassembled WGS sequence"/>
</dbReference>
<keyword evidence="1" id="KW-0472">Membrane</keyword>